<dbReference type="AlphaFoldDB" id="A0A1B9GWJ1"/>
<feature type="compositionally biased region" description="Polar residues" evidence="1">
    <location>
        <begin position="229"/>
        <end position="240"/>
    </location>
</feature>
<feature type="compositionally biased region" description="Polar residues" evidence="1">
    <location>
        <begin position="199"/>
        <end position="214"/>
    </location>
</feature>
<feature type="region of interest" description="Disordered" evidence="1">
    <location>
        <begin position="165"/>
        <end position="278"/>
    </location>
</feature>
<proteinExistence type="predicted"/>
<evidence type="ECO:0000313" key="2">
    <source>
        <dbReference type="EMBL" id="OCF35407.1"/>
    </source>
</evidence>
<reference evidence="2 3" key="1">
    <citation type="submission" date="2013-07" db="EMBL/GenBank/DDBJ databases">
        <title>The Genome Sequence of Cryptococcus heveanensis BCC8398.</title>
        <authorList>
            <consortium name="The Broad Institute Genome Sequencing Platform"/>
            <person name="Cuomo C."/>
            <person name="Litvintseva A."/>
            <person name="Chen Y."/>
            <person name="Heitman J."/>
            <person name="Sun S."/>
            <person name="Springer D."/>
            <person name="Dromer F."/>
            <person name="Young S.K."/>
            <person name="Zeng Q."/>
            <person name="Gargeya S."/>
            <person name="Fitzgerald M."/>
            <person name="Abouelleil A."/>
            <person name="Alvarado L."/>
            <person name="Berlin A.M."/>
            <person name="Chapman S.B."/>
            <person name="Dewar J."/>
            <person name="Goldberg J."/>
            <person name="Griggs A."/>
            <person name="Gujja S."/>
            <person name="Hansen M."/>
            <person name="Howarth C."/>
            <person name="Imamovic A."/>
            <person name="Larimer J."/>
            <person name="McCowan C."/>
            <person name="Murphy C."/>
            <person name="Pearson M."/>
            <person name="Priest M."/>
            <person name="Roberts A."/>
            <person name="Saif S."/>
            <person name="Shea T."/>
            <person name="Sykes S."/>
            <person name="Wortman J."/>
            <person name="Nusbaum C."/>
            <person name="Birren B."/>
        </authorList>
    </citation>
    <scope>NUCLEOTIDE SEQUENCE [LARGE SCALE GENOMIC DNA]</scope>
    <source>
        <strain evidence="2 3">BCC8398</strain>
    </source>
</reference>
<feature type="compositionally biased region" description="Basic and acidic residues" evidence="1">
    <location>
        <begin position="83"/>
        <end position="95"/>
    </location>
</feature>
<dbReference type="EMBL" id="KI669499">
    <property type="protein sequence ID" value="OCF35407.1"/>
    <property type="molecule type" value="Genomic_DNA"/>
</dbReference>
<organism evidence="2 3">
    <name type="scientific">Kwoniella heveanensis BCC8398</name>
    <dbReference type="NCBI Taxonomy" id="1296120"/>
    <lineage>
        <taxon>Eukaryota</taxon>
        <taxon>Fungi</taxon>
        <taxon>Dikarya</taxon>
        <taxon>Basidiomycota</taxon>
        <taxon>Agaricomycotina</taxon>
        <taxon>Tremellomycetes</taxon>
        <taxon>Tremellales</taxon>
        <taxon>Cryptococcaceae</taxon>
        <taxon>Kwoniella</taxon>
    </lineage>
</organism>
<evidence type="ECO:0000256" key="1">
    <source>
        <dbReference type="SAM" id="MobiDB-lite"/>
    </source>
</evidence>
<evidence type="ECO:0000313" key="3">
    <source>
        <dbReference type="Proteomes" id="UP000092666"/>
    </source>
</evidence>
<gene>
    <name evidence="2" type="ORF">I316_02957</name>
</gene>
<keyword evidence="3" id="KW-1185">Reference proteome</keyword>
<sequence length="278" mass="29471">MSQPIPTNKKPRSLSLASHQFQRPDASTSESALLTPGGTPPPNTAGIPHGRTQSHGAGGCDPAVEARLKLLLANFDSGTHSFCREERETPEERRMSFGSGSDVFPTPPSSRRPSFLSSLSLSRPFSFTSSASASPASSFPSTPVSTSHHNPHQAFHKELSNLHMTSTSSSSMGVADHMAKAGPTSSGVDFAGPRPAIEPNSQVQSSPNVPISQQIKERGTEDGLLPSMMNRSKTTSQLPVKQSGFVPPPVSASPPLHAQVDGKRHFDPSREPKLLGLL</sequence>
<feature type="region of interest" description="Disordered" evidence="1">
    <location>
        <begin position="83"/>
        <end position="117"/>
    </location>
</feature>
<dbReference type="OrthoDB" id="2574059at2759"/>
<protein>
    <submittedName>
        <fullName evidence="2">Uncharacterized protein</fullName>
    </submittedName>
</protein>
<reference evidence="3" key="2">
    <citation type="submission" date="2013-12" db="EMBL/GenBank/DDBJ databases">
        <title>Evolution of pathogenesis and genome organization in the Tremellales.</title>
        <authorList>
            <person name="Cuomo C."/>
            <person name="Litvintseva A."/>
            <person name="Heitman J."/>
            <person name="Chen Y."/>
            <person name="Sun S."/>
            <person name="Springer D."/>
            <person name="Dromer F."/>
            <person name="Young S."/>
            <person name="Zeng Q."/>
            <person name="Chapman S."/>
            <person name="Gujja S."/>
            <person name="Saif S."/>
            <person name="Birren B."/>
        </authorList>
    </citation>
    <scope>NUCLEOTIDE SEQUENCE [LARGE SCALE GENOMIC DNA]</scope>
    <source>
        <strain evidence="3">BCC8398</strain>
    </source>
</reference>
<accession>A0A1B9GWJ1</accession>
<dbReference type="Proteomes" id="UP000092666">
    <property type="component" value="Unassembled WGS sequence"/>
</dbReference>
<feature type="compositionally biased region" description="Basic and acidic residues" evidence="1">
    <location>
        <begin position="260"/>
        <end position="278"/>
    </location>
</feature>
<feature type="region of interest" description="Disordered" evidence="1">
    <location>
        <begin position="1"/>
        <end position="61"/>
    </location>
</feature>
<feature type="compositionally biased region" description="Low complexity" evidence="1">
    <location>
        <begin position="130"/>
        <end position="147"/>
    </location>
</feature>
<feature type="region of interest" description="Disordered" evidence="1">
    <location>
        <begin position="130"/>
        <end position="152"/>
    </location>
</feature>
<name>A0A1B9GWJ1_9TREE</name>
<feature type="compositionally biased region" description="Polar residues" evidence="1">
    <location>
        <begin position="15"/>
        <end position="32"/>
    </location>
</feature>